<comment type="caution">
    <text evidence="3">The sequence shown here is derived from an EMBL/GenBank/DDBJ whole genome shotgun (WGS) entry which is preliminary data.</text>
</comment>
<gene>
    <name evidence="3" type="ORF">Q0590_03910</name>
</gene>
<dbReference type="Proteomes" id="UP001168528">
    <property type="component" value="Unassembled WGS sequence"/>
</dbReference>
<feature type="region of interest" description="Disordered" evidence="2">
    <location>
        <begin position="159"/>
        <end position="183"/>
    </location>
</feature>
<sequence>MEKNLLLFIGCIGLLAGMHVLSACAEKRETSTIVAEQAPADHSLLNEATEEKLDNLLTDYVADMKSALAELDDKKAAAKIQRMKGQYSTRIEELQAELETWENSLSEEEVRTFQQRMENKPYFKDLFATSLSAMGRMTKSPELRKAFEELNSTMNFINEDLNPEEVTGEEYPEDMVEKENKQK</sequence>
<dbReference type="EMBL" id="JAUKPO010000001">
    <property type="protein sequence ID" value="MDO1445380.1"/>
    <property type="molecule type" value="Genomic_DNA"/>
</dbReference>
<feature type="compositionally biased region" description="Acidic residues" evidence="2">
    <location>
        <begin position="161"/>
        <end position="174"/>
    </location>
</feature>
<keyword evidence="4" id="KW-1185">Reference proteome</keyword>
<evidence type="ECO:0000256" key="2">
    <source>
        <dbReference type="SAM" id="MobiDB-lite"/>
    </source>
</evidence>
<accession>A0ABT8QZV8</accession>
<proteinExistence type="predicted"/>
<organism evidence="3 4">
    <name type="scientific">Rhodocytophaga aerolata</name>
    <dbReference type="NCBI Taxonomy" id="455078"/>
    <lineage>
        <taxon>Bacteria</taxon>
        <taxon>Pseudomonadati</taxon>
        <taxon>Bacteroidota</taxon>
        <taxon>Cytophagia</taxon>
        <taxon>Cytophagales</taxon>
        <taxon>Rhodocytophagaceae</taxon>
        <taxon>Rhodocytophaga</taxon>
    </lineage>
</organism>
<evidence type="ECO:0000313" key="4">
    <source>
        <dbReference type="Proteomes" id="UP001168528"/>
    </source>
</evidence>
<reference evidence="3" key="1">
    <citation type="submission" date="2023-07" db="EMBL/GenBank/DDBJ databases">
        <title>The genome sequence of Rhodocytophaga aerolata KACC 12507.</title>
        <authorList>
            <person name="Zhang X."/>
        </authorList>
    </citation>
    <scope>NUCLEOTIDE SEQUENCE</scope>
    <source>
        <strain evidence="3">KACC 12507</strain>
    </source>
</reference>
<feature type="coiled-coil region" evidence="1">
    <location>
        <begin position="61"/>
        <end position="111"/>
    </location>
</feature>
<dbReference type="PROSITE" id="PS51257">
    <property type="entry name" value="PROKAR_LIPOPROTEIN"/>
    <property type="match status" value="1"/>
</dbReference>
<protein>
    <submittedName>
        <fullName evidence="3">Uncharacterized protein</fullName>
    </submittedName>
</protein>
<keyword evidence="1" id="KW-0175">Coiled coil</keyword>
<dbReference type="RefSeq" id="WP_302036169.1">
    <property type="nucleotide sequence ID" value="NZ_JAUKPO010000001.1"/>
</dbReference>
<evidence type="ECO:0000256" key="1">
    <source>
        <dbReference type="SAM" id="Coils"/>
    </source>
</evidence>
<name>A0ABT8QZV8_9BACT</name>
<evidence type="ECO:0000313" key="3">
    <source>
        <dbReference type="EMBL" id="MDO1445380.1"/>
    </source>
</evidence>